<dbReference type="SUPFAM" id="SSF52172">
    <property type="entry name" value="CheY-like"/>
    <property type="match status" value="2"/>
</dbReference>
<feature type="domain" description="Response regulatory" evidence="8">
    <location>
        <begin position="466"/>
        <end position="590"/>
    </location>
</feature>
<dbReference type="SMART" id="SM00448">
    <property type="entry name" value="REC"/>
    <property type="match status" value="1"/>
</dbReference>
<evidence type="ECO:0000256" key="3">
    <source>
        <dbReference type="ARBA" id="ARBA00022553"/>
    </source>
</evidence>
<dbReference type="PROSITE" id="PS50110">
    <property type="entry name" value="RESPONSE_REGULATORY"/>
    <property type="match status" value="2"/>
</dbReference>
<dbReference type="Pfam" id="PF00512">
    <property type="entry name" value="HisKA"/>
    <property type="match status" value="1"/>
</dbReference>
<feature type="domain" description="Response regulatory" evidence="8">
    <location>
        <begin position="618"/>
        <end position="738"/>
    </location>
</feature>
<dbReference type="CDD" id="cd00082">
    <property type="entry name" value="HisKA"/>
    <property type="match status" value="1"/>
</dbReference>
<dbReference type="SMART" id="SM00387">
    <property type="entry name" value="HATPase_c"/>
    <property type="match status" value="1"/>
</dbReference>
<name>A0A9X2HTI1_9GAMM</name>
<organism evidence="9 10">
    <name type="scientific">Gilvimarinus xylanilyticus</name>
    <dbReference type="NCBI Taxonomy" id="2944139"/>
    <lineage>
        <taxon>Bacteria</taxon>
        <taxon>Pseudomonadati</taxon>
        <taxon>Pseudomonadota</taxon>
        <taxon>Gammaproteobacteria</taxon>
        <taxon>Cellvibrionales</taxon>
        <taxon>Cellvibrionaceae</taxon>
        <taxon>Gilvimarinus</taxon>
    </lineage>
</organism>
<keyword evidence="6" id="KW-1133">Transmembrane helix</keyword>
<dbReference type="EC" id="2.7.13.3" evidence="2"/>
<dbReference type="Gene3D" id="3.30.565.10">
    <property type="entry name" value="Histidine kinase-like ATPase, C-terminal domain"/>
    <property type="match status" value="1"/>
</dbReference>
<evidence type="ECO:0000256" key="4">
    <source>
        <dbReference type="ARBA" id="ARBA00023012"/>
    </source>
</evidence>
<dbReference type="Gene3D" id="3.40.50.2300">
    <property type="match status" value="2"/>
</dbReference>
<accession>A0A9X2HTI1</accession>
<feature type="transmembrane region" description="Helical" evidence="6">
    <location>
        <begin position="150"/>
        <end position="183"/>
    </location>
</feature>
<dbReference type="PANTHER" id="PTHR45339:SF1">
    <property type="entry name" value="HYBRID SIGNAL TRANSDUCTION HISTIDINE KINASE J"/>
    <property type="match status" value="1"/>
</dbReference>
<proteinExistence type="predicted"/>
<comment type="catalytic activity">
    <reaction evidence="1">
        <text>ATP + protein L-histidine = ADP + protein N-phospho-L-histidine.</text>
        <dbReference type="EC" id="2.7.13.3"/>
    </reaction>
</comment>
<dbReference type="InterPro" id="IPR005467">
    <property type="entry name" value="His_kinase_dom"/>
</dbReference>
<protein>
    <recommendedName>
        <fullName evidence="2">histidine kinase</fullName>
        <ecNumber evidence="2">2.7.13.3</ecNumber>
    </recommendedName>
</protein>
<dbReference type="InterPro" id="IPR003661">
    <property type="entry name" value="HisK_dim/P_dom"/>
</dbReference>
<dbReference type="InterPro" id="IPR036890">
    <property type="entry name" value="HATPase_C_sf"/>
</dbReference>
<dbReference type="SUPFAM" id="SSF55874">
    <property type="entry name" value="ATPase domain of HSP90 chaperone/DNA topoisomerase II/histidine kinase"/>
    <property type="match status" value="1"/>
</dbReference>
<dbReference type="AlphaFoldDB" id="A0A9X2HTI1"/>
<keyword evidence="10" id="KW-1185">Reference proteome</keyword>
<dbReference type="Pfam" id="PF02518">
    <property type="entry name" value="HATPase_c"/>
    <property type="match status" value="1"/>
</dbReference>
<evidence type="ECO:0000313" key="9">
    <source>
        <dbReference type="EMBL" id="MCP8897985.1"/>
    </source>
</evidence>
<feature type="transmembrane region" description="Helical" evidence="6">
    <location>
        <begin position="33"/>
        <end position="51"/>
    </location>
</feature>
<dbReference type="InterPro" id="IPR001789">
    <property type="entry name" value="Sig_transdc_resp-reg_receiver"/>
</dbReference>
<dbReference type="GO" id="GO:0000155">
    <property type="term" value="F:phosphorelay sensor kinase activity"/>
    <property type="evidence" value="ECO:0007669"/>
    <property type="project" value="InterPro"/>
</dbReference>
<evidence type="ECO:0000259" key="8">
    <source>
        <dbReference type="PROSITE" id="PS50110"/>
    </source>
</evidence>
<dbReference type="EMBL" id="JAMFTH010000001">
    <property type="protein sequence ID" value="MCP8897985.1"/>
    <property type="molecule type" value="Genomic_DNA"/>
</dbReference>
<feature type="transmembrane region" description="Helical" evidence="6">
    <location>
        <begin position="57"/>
        <end position="74"/>
    </location>
</feature>
<dbReference type="RefSeq" id="WP_253966280.1">
    <property type="nucleotide sequence ID" value="NZ_JAMFTH010000001.1"/>
</dbReference>
<evidence type="ECO:0000259" key="7">
    <source>
        <dbReference type="PROSITE" id="PS50109"/>
    </source>
</evidence>
<dbReference type="CDD" id="cd17546">
    <property type="entry name" value="REC_hyHK_CKI1_RcsC-like"/>
    <property type="match status" value="1"/>
</dbReference>
<dbReference type="InterPro" id="IPR003594">
    <property type="entry name" value="HATPase_dom"/>
</dbReference>
<keyword evidence="3 5" id="KW-0597">Phosphoprotein</keyword>
<dbReference type="InterPro" id="IPR011006">
    <property type="entry name" value="CheY-like_superfamily"/>
</dbReference>
<evidence type="ECO:0000313" key="10">
    <source>
        <dbReference type="Proteomes" id="UP001139319"/>
    </source>
</evidence>
<feature type="transmembrane region" description="Helical" evidence="6">
    <location>
        <begin position="122"/>
        <end position="143"/>
    </location>
</feature>
<gene>
    <name evidence="9" type="ORF">M6D89_01580</name>
</gene>
<dbReference type="SMART" id="SM00388">
    <property type="entry name" value="HisKA"/>
    <property type="match status" value="1"/>
</dbReference>
<sequence>MFDLFTPCSKVQKDRQVIHDTDARVAKYSRRGLVLNFLVFAFSLAFGDFFYRETNLAVVLVTGLLLVTLLRSYYLFRFEALYSRAPKRWRTQYFLASFLGAIWWSVILVSLTWVLGMREETLIMWLYTVVFYSSVANVFAPYIRFLKIYLFIGMIPAAVTAMLLATIDGYLYAAIMVLFYMMLVHQARVNGNAYWERLEANHVLHERARGLEHEQKSSRAAIELKNEFLVNLGHEFRVSLNDILGTLSLVDEADLSDRQRDLLKMATKAGERQLDLVNNVVDFSKITTKSLELDESVFDLRRLVAKLVQDFSSEAHQQAVELNYLLDAELPARVRGDAARLRQITATLLGHAIKFSVTGNVFVEVTYAESRGDDGELQIVISDSHYHRTDEAKAEIDETRLSEAEQTGRVGIGLAISKGLAECMGGSVHLLKSPSGGNRLVINVRVQTISHQGKQLGSDQKLHGKRIMLVDLPDRVALNLVDELGNWGVIAQTVYGYEQAVSRIDECDKAGEPIDLVLIYNRLNSFNALALSKELAQEEPTRELRQVIAMSVLQRDTEEVQEHLSRFTQVSCLEKPIMYKHLYETLCKRLLSGSCEAEPAVTLAEPVLPVTDGPGVPRVLVVEDHRVNQMVASGMLKKLGCYVQLVNSGPEAVAILEKERFDLVLLDSELPEDSGVRAVHDIRELEKATNSRRRVPVIAMAPDLSEEQISELFSAGYDDQLAKPLRYEALQGRLQRWLDMPNEPETKS</sequence>
<feature type="modified residue" description="4-aspartylphosphate" evidence="5">
    <location>
        <position position="667"/>
    </location>
</feature>
<evidence type="ECO:0000256" key="2">
    <source>
        <dbReference type="ARBA" id="ARBA00012438"/>
    </source>
</evidence>
<reference evidence="9" key="1">
    <citation type="submission" date="2022-05" db="EMBL/GenBank/DDBJ databases">
        <authorList>
            <person name="Sun H.-N."/>
        </authorList>
    </citation>
    <scope>NUCLEOTIDE SEQUENCE</scope>
    <source>
        <strain evidence="9">HB14</strain>
    </source>
</reference>
<evidence type="ECO:0000256" key="6">
    <source>
        <dbReference type="SAM" id="Phobius"/>
    </source>
</evidence>
<evidence type="ECO:0000256" key="1">
    <source>
        <dbReference type="ARBA" id="ARBA00000085"/>
    </source>
</evidence>
<dbReference type="Gene3D" id="1.10.287.130">
    <property type="match status" value="1"/>
</dbReference>
<keyword evidence="6" id="KW-0472">Membrane</keyword>
<dbReference type="PANTHER" id="PTHR45339">
    <property type="entry name" value="HYBRID SIGNAL TRANSDUCTION HISTIDINE KINASE J"/>
    <property type="match status" value="1"/>
</dbReference>
<comment type="caution">
    <text evidence="9">The sequence shown here is derived from an EMBL/GenBank/DDBJ whole genome shotgun (WGS) entry which is preliminary data.</text>
</comment>
<evidence type="ECO:0000256" key="5">
    <source>
        <dbReference type="PROSITE-ProRule" id="PRU00169"/>
    </source>
</evidence>
<keyword evidence="6" id="KW-0812">Transmembrane</keyword>
<dbReference type="SUPFAM" id="SSF47384">
    <property type="entry name" value="Homodimeric domain of signal transducing histidine kinase"/>
    <property type="match status" value="1"/>
</dbReference>
<feature type="domain" description="Histidine kinase" evidence="7">
    <location>
        <begin position="231"/>
        <end position="448"/>
    </location>
</feature>
<dbReference type="Proteomes" id="UP001139319">
    <property type="component" value="Unassembled WGS sequence"/>
</dbReference>
<dbReference type="InterPro" id="IPR036097">
    <property type="entry name" value="HisK_dim/P_sf"/>
</dbReference>
<comment type="caution">
    <text evidence="5">Lacks conserved residue(s) required for the propagation of feature annotation.</text>
</comment>
<keyword evidence="4" id="KW-0902">Two-component regulatory system</keyword>
<feature type="transmembrane region" description="Helical" evidence="6">
    <location>
        <begin position="94"/>
        <end position="116"/>
    </location>
</feature>
<dbReference type="Pfam" id="PF00072">
    <property type="entry name" value="Response_reg"/>
    <property type="match status" value="1"/>
</dbReference>
<dbReference type="PROSITE" id="PS50109">
    <property type="entry name" value="HIS_KIN"/>
    <property type="match status" value="1"/>
</dbReference>
<reference evidence="9" key="2">
    <citation type="submission" date="2023-01" db="EMBL/GenBank/DDBJ databases">
        <title>Gilvimarinus xylanilyticus HB14 isolated from Caulerpa lentillifera aquaculture base in Hainan, China.</title>
        <authorList>
            <person name="Zhang Y.-J."/>
        </authorList>
    </citation>
    <scope>NUCLEOTIDE SEQUENCE</scope>
    <source>
        <strain evidence="9">HB14</strain>
    </source>
</reference>